<dbReference type="Pfam" id="PF11138">
    <property type="entry name" value="DUF2911"/>
    <property type="match status" value="1"/>
</dbReference>
<reference evidence="1 2" key="1">
    <citation type="journal article" date="2012" name="Int. J. Syst. Evol. Microbiol.">
        <title>Flammeovirga pacifica sp. nov., isolated from deep-sea sediment.</title>
        <authorList>
            <person name="Xu H."/>
            <person name="Fu Y."/>
            <person name="Yang N."/>
            <person name="Ding Z."/>
            <person name="Lai Q."/>
            <person name="Zeng R."/>
        </authorList>
    </citation>
    <scope>NUCLEOTIDE SEQUENCE [LARGE SCALE GENOMIC DNA]</scope>
    <source>
        <strain evidence="2">DSM 24597 / LMG 26175 / WPAGA1</strain>
    </source>
</reference>
<evidence type="ECO:0000313" key="2">
    <source>
        <dbReference type="Proteomes" id="UP000179797"/>
    </source>
</evidence>
<comment type="caution">
    <text evidence="1">The sequence shown here is derived from an EMBL/GenBank/DDBJ whole genome shotgun (WGS) entry which is preliminary data.</text>
</comment>
<dbReference type="Proteomes" id="UP000179797">
    <property type="component" value="Unassembled WGS sequence"/>
</dbReference>
<dbReference type="AlphaFoldDB" id="A0A1S1Z3P3"/>
<gene>
    <name evidence="1" type="ORF">NH26_16970</name>
</gene>
<evidence type="ECO:0000313" key="1">
    <source>
        <dbReference type="EMBL" id="OHX67909.1"/>
    </source>
</evidence>
<dbReference type="STRING" id="915059.NH26_16970"/>
<sequence>MRKAFLTICLIVIGLVVAGFVFKEVMITQTKKHSPQVEEVFKENGTYIKINYSSPYKKGRVIFGNLVPYGHVWRTGANEPTIFNTNKDLEINGEILPKGKYTLWTIPESDSWTVIFNKELNNWGVSFGGKASRVVEDDVLKVIVPVEHLKKEIESFLIDVSIGDEKNSMYLSFEWDNVRTQLKMKSLN</sequence>
<name>A0A1S1Z3P3_FLAPC</name>
<dbReference type="RefSeq" id="WP_044219845.1">
    <property type="nucleotide sequence ID" value="NZ_JRYR02000001.1"/>
</dbReference>
<dbReference type="OrthoDB" id="195456at2"/>
<dbReference type="EMBL" id="JRYR02000001">
    <property type="protein sequence ID" value="OHX67909.1"/>
    <property type="molecule type" value="Genomic_DNA"/>
</dbReference>
<keyword evidence="2" id="KW-1185">Reference proteome</keyword>
<evidence type="ECO:0008006" key="3">
    <source>
        <dbReference type="Google" id="ProtNLM"/>
    </source>
</evidence>
<proteinExistence type="predicted"/>
<dbReference type="InterPro" id="IPR021314">
    <property type="entry name" value="DUF2911"/>
</dbReference>
<organism evidence="1 2">
    <name type="scientific">Flammeovirga pacifica</name>
    <dbReference type="NCBI Taxonomy" id="915059"/>
    <lineage>
        <taxon>Bacteria</taxon>
        <taxon>Pseudomonadati</taxon>
        <taxon>Bacteroidota</taxon>
        <taxon>Cytophagia</taxon>
        <taxon>Cytophagales</taxon>
        <taxon>Flammeovirgaceae</taxon>
        <taxon>Flammeovirga</taxon>
    </lineage>
</organism>
<protein>
    <recommendedName>
        <fullName evidence="3">DUF2911 domain-containing protein</fullName>
    </recommendedName>
</protein>
<accession>A0A1S1Z3P3</accession>